<organism evidence="3 4">
    <name type="scientific">Biomphalaria glabrata</name>
    <name type="common">Bloodfluke planorb</name>
    <name type="synonym">Freshwater snail</name>
    <dbReference type="NCBI Taxonomy" id="6526"/>
    <lineage>
        <taxon>Eukaryota</taxon>
        <taxon>Metazoa</taxon>
        <taxon>Spiralia</taxon>
        <taxon>Lophotrochozoa</taxon>
        <taxon>Mollusca</taxon>
        <taxon>Gastropoda</taxon>
        <taxon>Heterobranchia</taxon>
        <taxon>Euthyneura</taxon>
        <taxon>Panpulmonata</taxon>
        <taxon>Hygrophila</taxon>
        <taxon>Lymnaeoidea</taxon>
        <taxon>Planorbidae</taxon>
        <taxon>Biomphalaria</taxon>
    </lineage>
</organism>
<dbReference type="PROSITE" id="PS01208">
    <property type="entry name" value="VWFC_1"/>
    <property type="match status" value="1"/>
</dbReference>
<feature type="domain" description="VWFC" evidence="2">
    <location>
        <begin position="23"/>
        <end position="81"/>
    </location>
</feature>
<proteinExistence type="predicted"/>
<keyword evidence="3" id="KW-1185">Reference proteome</keyword>
<dbReference type="PROSITE" id="PS50184">
    <property type="entry name" value="VWFC_2"/>
    <property type="match status" value="1"/>
</dbReference>
<dbReference type="PANTHER" id="PTHR46439:SF1">
    <property type="entry name" value="CYSTEINE-RICH MOTOR NEURON 1 PROTEIN"/>
    <property type="match status" value="1"/>
</dbReference>
<dbReference type="InterPro" id="IPR052624">
    <property type="entry name" value="CRIM1"/>
</dbReference>
<keyword evidence="1" id="KW-0732">Signal</keyword>
<dbReference type="Gene3D" id="6.20.200.20">
    <property type="match status" value="1"/>
</dbReference>
<dbReference type="RefSeq" id="XP_055900745.1">
    <property type="nucleotide sequence ID" value="XM_056044770.1"/>
</dbReference>
<dbReference type="SMART" id="SM00214">
    <property type="entry name" value="VWC"/>
    <property type="match status" value="1"/>
</dbReference>
<dbReference type="GO" id="GO:0005886">
    <property type="term" value="C:plasma membrane"/>
    <property type="evidence" value="ECO:0007669"/>
    <property type="project" value="TreeGrafter"/>
</dbReference>
<sequence length="90" mass="9462">MKAQFVLFVLASVSFYVNSAPASGCVTSNGIQVAEGATYKPTACEFCTCNNGRLMCAIQDCAFPHCDTYITPPGHCCPVCQSGFGPEIAV</sequence>
<dbReference type="PANTHER" id="PTHR46439">
    <property type="entry name" value="CYSTEINE-RICH MOTOR NEURON 1 PROTEIN"/>
    <property type="match status" value="1"/>
</dbReference>
<evidence type="ECO:0000256" key="1">
    <source>
        <dbReference type="SAM" id="SignalP"/>
    </source>
</evidence>
<dbReference type="Pfam" id="PF23334">
    <property type="entry name" value="VWC2L_2nd"/>
    <property type="match status" value="1"/>
</dbReference>
<evidence type="ECO:0000313" key="3">
    <source>
        <dbReference type="Proteomes" id="UP001165740"/>
    </source>
</evidence>
<gene>
    <name evidence="4" type="primary">LOC106054436</name>
</gene>
<dbReference type="Proteomes" id="UP001165740">
    <property type="component" value="Chromosome 10"/>
</dbReference>
<dbReference type="InterPro" id="IPR001007">
    <property type="entry name" value="VWF_dom"/>
</dbReference>
<reference evidence="4" key="1">
    <citation type="submission" date="2025-08" db="UniProtKB">
        <authorList>
            <consortium name="RefSeq"/>
        </authorList>
    </citation>
    <scope>IDENTIFICATION</scope>
</reference>
<dbReference type="OrthoDB" id="6135002at2759"/>
<feature type="chain" id="PRO_5040961169" evidence="1">
    <location>
        <begin position="20"/>
        <end position="90"/>
    </location>
</feature>
<dbReference type="SUPFAM" id="SSF57603">
    <property type="entry name" value="FnI-like domain"/>
    <property type="match status" value="1"/>
</dbReference>
<accession>A0A9W3BMF5</accession>
<evidence type="ECO:0000259" key="2">
    <source>
        <dbReference type="PROSITE" id="PS50184"/>
    </source>
</evidence>
<dbReference type="OMA" id="HANQAVW"/>
<name>A0A9W3BMF5_BIOGL</name>
<dbReference type="GeneID" id="106054436"/>
<evidence type="ECO:0000313" key="4">
    <source>
        <dbReference type="RefSeq" id="XP_055900745.1"/>
    </source>
</evidence>
<protein>
    <submittedName>
        <fullName evidence="4">von Willebrand factor C domain-containing protein 2-like</fullName>
    </submittedName>
</protein>
<dbReference type="AlphaFoldDB" id="A0A9W3BMF5"/>
<feature type="signal peptide" evidence="1">
    <location>
        <begin position="1"/>
        <end position="19"/>
    </location>
</feature>